<dbReference type="RefSeq" id="WP_265163128.1">
    <property type="nucleotide sequence ID" value="NZ_CP069620.1"/>
</dbReference>
<gene>
    <name evidence="1" type="ORF">JRG66_12555</name>
</gene>
<reference evidence="1" key="1">
    <citation type="submission" date="2021-02" db="EMBL/GenBank/DDBJ databases">
        <title>Salinimicrobium sp. nov. isolated from seawater in Tongyeong, Republic of Korea.</title>
        <authorList>
            <person name="Lee S.-J."/>
        </authorList>
    </citation>
    <scope>NUCLEOTIDE SEQUENCE</scope>
    <source>
        <strain evidence="1">HN-2-9-2</strain>
    </source>
</reference>
<proteinExistence type="predicted"/>
<keyword evidence="2" id="KW-1185">Reference proteome</keyword>
<dbReference type="EMBL" id="CP069620">
    <property type="protein sequence ID" value="UZH54791.1"/>
    <property type="molecule type" value="Genomic_DNA"/>
</dbReference>
<organism evidence="1 2">
    <name type="scientific">Salinimicrobium tongyeongense</name>
    <dbReference type="NCBI Taxonomy" id="2809707"/>
    <lineage>
        <taxon>Bacteria</taxon>
        <taxon>Pseudomonadati</taxon>
        <taxon>Bacteroidota</taxon>
        <taxon>Flavobacteriia</taxon>
        <taxon>Flavobacteriales</taxon>
        <taxon>Flavobacteriaceae</taxon>
        <taxon>Salinimicrobium</taxon>
    </lineage>
</organism>
<name>A0ABY6NQ33_9FLAO</name>
<evidence type="ECO:0000313" key="2">
    <source>
        <dbReference type="Proteomes" id="UP001163981"/>
    </source>
</evidence>
<accession>A0ABY6NQ33</accession>
<sequence>MKNIEKQVNLTFNKAVYLQLMAALDPISDWSKIKDIVISTHSFFKESPKEEITEKIEEIDSYLSKIVEQFQLRFPPKKSVDEIADSWNSCFKNDKNPFQNGVTFGWLNELMNIDELKLYKDVPYHFKIGLVAHKGFGGVEEDFLLKDAFHVLIEAHKYYDLLNTYAEKEKIKQIAADRIEFDKNTYRNISDIKFEISSYARLGIISFYAFLEGFVNSVGYSYRKNNIDRLNPNEKEILEGLKNGRHISLRQKLEKFQRIIRKDKKVILITTDNAQTEFFVNEFFNVYENLRNSSVHFSPTKEPIWMKPDDWLEKINDFSKITLKIALQFWKSCYETDEGPYYLNQLDYDDFYKRSKNRLESIVDIKNEIRKLAET</sequence>
<protein>
    <submittedName>
        <fullName evidence="1">Uncharacterized protein</fullName>
    </submittedName>
</protein>
<evidence type="ECO:0000313" key="1">
    <source>
        <dbReference type="EMBL" id="UZH54791.1"/>
    </source>
</evidence>
<dbReference type="Proteomes" id="UP001163981">
    <property type="component" value="Chromosome"/>
</dbReference>